<dbReference type="VEuPathDB" id="FungiDB:P175DRAFT_0211377"/>
<proteinExistence type="predicted"/>
<evidence type="ECO:0000313" key="1">
    <source>
        <dbReference type="EMBL" id="PTU22061.1"/>
    </source>
</evidence>
<dbReference type="GeneID" id="63809478"/>
<sequence>MMQNKTTFRYDPVALVWLLCIPITHSWGIPANEKMTIQPGMLLHIKQYYYVECGVVNLSETKYRACQKPLIPGLASPGSLSTHVTFHSSHPASSYSVLTDWTSCSSQCQPASLGCGTAFGGFWNLEDYTYPGHYDLSSRQI</sequence>
<accession>A0A2T5M0K2</accession>
<dbReference type="RefSeq" id="XP_040753453.1">
    <property type="nucleotide sequence ID" value="XM_040892596.1"/>
</dbReference>
<organism evidence="1 2">
    <name type="scientific">Aspergillus ochraceoroseus IBT 24754</name>
    <dbReference type="NCBI Taxonomy" id="1392256"/>
    <lineage>
        <taxon>Eukaryota</taxon>
        <taxon>Fungi</taxon>
        <taxon>Dikarya</taxon>
        <taxon>Ascomycota</taxon>
        <taxon>Pezizomycotina</taxon>
        <taxon>Eurotiomycetes</taxon>
        <taxon>Eurotiomycetidae</taxon>
        <taxon>Eurotiales</taxon>
        <taxon>Aspergillaceae</taxon>
        <taxon>Aspergillus</taxon>
        <taxon>Aspergillus subgen. Nidulantes</taxon>
    </lineage>
</organism>
<name>A0A2T5M0K2_9EURO</name>
<reference evidence="1 2" key="1">
    <citation type="journal article" date="2018" name="Proc. Natl. Acad. Sci. U.S.A.">
        <title>Linking secondary metabolites to gene clusters through genome sequencing of six diverse Aspergillus species.</title>
        <authorList>
            <person name="Kaerboelling I."/>
            <person name="Vesth T.C."/>
            <person name="Frisvad J.C."/>
            <person name="Nybo J.L."/>
            <person name="Theobald S."/>
            <person name="Kuo A."/>
            <person name="Bowyer P."/>
            <person name="Matsuda Y."/>
            <person name="Mondo S."/>
            <person name="Lyhne E.K."/>
            <person name="Kogle M.E."/>
            <person name="Clum A."/>
            <person name="Lipzen A."/>
            <person name="Salamov A."/>
            <person name="Ngan C.Y."/>
            <person name="Daum C."/>
            <person name="Chiniquy J."/>
            <person name="Barry K."/>
            <person name="LaButti K."/>
            <person name="Haridas S."/>
            <person name="Simmons B.A."/>
            <person name="Magnuson J.K."/>
            <person name="Mortensen U.H."/>
            <person name="Larsen T.O."/>
            <person name="Grigoriev I.V."/>
            <person name="Baker S.E."/>
            <person name="Andersen M.R."/>
        </authorList>
    </citation>
    <scope>NUCLEOTIDE SEQUENCE [LARGE SCALE GENOMIC DNA]</scope>
    <source>
        <strain evidence="1 2">IBT 24754</strain>
    </source>
</reference>
<comment type="caution">
    <text evidence="1">The sequence shown here is derived from an EMBL/GenBank/DDBJ whole genome shotgun (WGS) entry which is preliminary data.</text>
</comment>
<dbReference type="AlphaFoldDB" id="A0A2T5M0K2"/>
<protein>
    <submittedName>
        <fullName evidence="1">Uncharacterized protein</fullName>
    </submittedName>
</protein>
<dbReference type="EMBL" id="MSFN02000003">
    <property type="protein sequence ID" value="PTU22061.1"/>
    <property type="molecule type" value="Genomic_DNA"/>
</dbReference>
<dbReference type="Proteomes" id="UP000244073">
    <property type="component" value="Unassembled WGS sequence"/>
</dbReference>
<gene>
    <name evidence="1" type="ORF">P175DRAFT_0211377</name>
</gene>
<evidence type="ECO:0000313" key="2">
    <source>
        <dbReference type="Proteomes" id="UP000244073"/>
    </source>
</evidence>